<evidence type="ECO:0000313" key="2">
    <source>
        <dbReference type="Proteomes" id="UP000286097"/>
    </source>
</evidence>
<proteinExistence type="predicted"/>
<dbReference type="Proteomes" id="UP000286097">
    <property type="component" value="Unassembled WGS sequence"/>
</dbReference>
<reference evidence="1 2" key="1">
    <citation type="submission" date="2018-06" db="EMBL/GenBank/DDBJ databases">
        <title>Comparative genomics of downy mildews reveals potential adaptations to biotrophy.</title>
        <authorList>
            <person name="Fletcher K."/>
            <person name="Klosterman S.J."/>
            <person name="Derevnina L."/>
            <person name="Martin F."/>
            <person name="Koike S."/>
            <person name="Reyes Chin-Wo S."/>
            <person name="Mou B."/>
            <person name="Michelmore R."/>
        </authorList>
    </citation>
    <scope>NUCLEOTIDE SEQUENCE [LARGE SCALE GENOMIC DNA]</scope>
    <source>
        <strain evidence="1 2">R13</strain>
    </source>
</reference>
<comment type="caution">
    <text evidence="1">The sequence shown here is derived from an EMBL/GenBank/DDBJ whole genome shotgun (WGS) entry which is preliminary data.</text>
</comment>
<evidence type="ECO:0000313" key="1">
    <source>
        <dbReference type="EMBL" id="RQM16594.1"/>
    </source>
</evidence>
<dbReference type="EMBL" id="QKXF01000113">
    <property type="protein sequence ID" value="RQM16594.1"/>
    <property type="molecule type" value="Genomic_DNA"/>
</dbReference>
<name>A0A3R7XK64_9STRA</name>
<dbReference type="VEuPathDB" id="FungiDB:DD237_001283"/>
<sequence length="101" mass="10973">MMLSRYPIKVAVLGLEFAGIVQTDAVVAEAAILHNRKKEALALAVKAGSTVKCFSPIAEPHPWYLAQQRHSTISYSPSSSSQSCVFGLMLSHFFVSGQIHL</sequence>
<accession>A0A3R7XK64</accession>
<gene>
    <name evidence="1" type="ORF">DD237_001283</name>
</gene>
<protein>
    <submittedName>
        <fullName evidence="1">Uncharacterized protein</fullName>
    </submittedName>
</protein>
<dbReference type="AlphaFoldDB" id="A0A3R7XK64"/>
<organism evidence="1 2">
    <name type="scientific">Peronospora effusa</name>
    <dbReference type="NCBI Taxonomy" id="542832"/>
    <lineage>
        <taxon>Eukaryota</taxon>
        <taxon>Sar</taxon>
        <taxon>Stramenopiles</taxon>
        <taxon>Oomycota</taxon>
        <taxon>Peronosporomycetes</taxon>
        <taxon>Peronosporales</taxon>
        <taxon>Peronosporaceae</taxon>
        <taxon>Peronospora</taxon>
    </lineage>
</organism>